<dbReference type="InterPro" id="IPR032675">
    <property type="entry name" value="LRR_dom_sf"/>
</dbReference>
<dbReference type="OrthoDB" id="2522283at2759"/>
<proteinExistence type="predicted"/>
<evidence type="ECO:0000313" key="1">
    <source>
        <dbReference type="EMBL" id="KIK62146.1"/>
    </source>
</evidence>
<name>A0A0D0C239_9AGAR</name>
<sequence>MFLLTHDPLRNHQPNNKATFNKFRSIAQSVVPACPKASLPPPNLKLGIRLSRLHPAVSQNRLLGDTVRSIRAFLDTDRPCGLAQRDFATAVTLCPNLDKLDLSLCGSVSSGESAFDDSVIDLLTSGPRISSIRFTNWSDNRHALTQLLGVWNMLKSLVIGGTPPELLLPSSRSRSPSSTSLEPFPCSLEKLETLYTLEFGREPSSSSSPSTAASVTPASTSQAVLHHLLHAHHATLTTLSLPSCSRATARVLEKCTNLKRFSVEDGRDLGVALSRLGGGGTLEYLGLGMDKEAGLQGVLDAVKAGRGDRDCDSTSSLKEVMVNLWDGGKLHRQLPSLRMACALGGVRLEITDNVKVFRGVMRDEH</sequence>
<dbReference type="SUPFAM" id="SSF52047">
    <property type="entry name" value="RNI-like"/>
    <property type="match status" value="1"/>
</dbReference>
<reference evidence="1 2" key="1">
    <citation type="submission" date="2014-04" db="EMBL/GenBank/DDBJ databases">
        <title>Evolutionary Origins and Diversification of the Mycorrhizal Mutualists.</title>
        <authorList>
            <consortium name="DOE Joint Genome Institute"/>
            <consortium name="Mycorrhizal Genomics Consortium"/>
            <person name="Kohler A."/>
            <person name="Kuo A."/>
            <person name="Nagy L.G."/>
            <person name="Floudas D."/>
            <person name="Copeland A."/>
            <person name="Barry K.W."/>
            <person name="Cichocki N."/>
            <person name="Veneault-Fourrey C."/>
            <person name="LaButti K."/>
            <person name="Lindquist E.A."/>
            <person name="Lipzen A."/>
            <person name="Lundell T."/>
            <person name="Morin E."/>
            <person name="Murat C."/>
            <person name="Riley R."/>
            <person name="Ohm R."/>
            <person name="Sun H."/>
            <person name="Tunlid A."/>
            <person name="Henrissat B."/>
            <person name="Grigoriev I.V."/>
            <person name="Hibbett D.S."/>
            <person name="Martin F."/>
        </authorList>
    </citation>
    <scope>NUCLEOTIDE SEQUENCE [LARGE SCALE GENOMIC DNA]</scope>
    <source>
        <strain evidence="1 2">FD-317 M1</strain>
    </source>
</reference>
<dbReference type="EMBL" id="KN834768">
    <property type="protein sequence ID" value="KIK62146.1"/>
    <property type="molecule type" value="Genomic_DNA"/>
</dbReference>
<dbReference type="HOGENOM" id="CLU_039327_0_0_1"/>
<gene>
    <name evidence="1" type="ORF">GYMLUDRAFT_242837</name>
</gene>
<evidence type="ECO:0008006" key="3">
    <source>
        <dbReference type="Google" id="ProtNLM"/>
    </source>
</evidence>
<keyword evidence="2" id="KW-1185">Reference proteome</keyword>
<evidence type="ECO:0000313" key="2">
    <source>
        <dbReference type="Proteomes" id="UP000053593"/>
    </source>
</evidence>
<dbReference type="Gene3D" id="3.80.10.10">
    <property type="entry name" value="Ribonuclease Inhibitor"/>
    <property type="match status" value="1"/>
</dbReference>
<accession>A0A0D0C239</accession>
<organism evidence="1 2">
    <name type="scientific">Collybiopsis luxurians FD-317 M1</name>
    <dbReference type="NCBI Taxonomy" id="944289"/>
    <lineage>
        <taxon>Eukaryota</taxon>
        <taxon>Fungi</taxon>
        <taxon>Dikarya</taxon>
        <taxon>Basidiomycota</taxon>
        <taxon>Agaricomycotina</taxon>
        <taxon>Agaricomycetes</taxon>
        <taxon>Agaricomycetidae</taxon>
        <taxon>Agaricales</taxon>
        <taxon>Marasmiineae</taxon>
        <taxon>Omphalotaceae</taxon>
        <taxon>Collybiopsis</taxon>
        <taxon>Collybiopsis luxurians</taxon>
    </lineage>
</organism>
<dbReference type="Proteomes" id="UP000053593">
    <property type="component" value="Unassembled WGS sequence"/>
</dbReference>
<dbReference type="AlphaFoldDB" id="A0A0D0C239"/>
<protein>
    <recommendedName>
        <fullName evidence="3">RNI-like protein</fullName>
    </recommendedName>
</protein>